<dbReference type="PANTHER" id="PTHR12748">
    <property type="entry name" value="ORIGIN RECOGNITION COMPLEX SUBUNIT 3"/>
    <property type="match status" value="1"/>
</dbReference>
<comment type="similarity">
    <text evidence="2">Belongs to the ORC3 family.</text>
</comment>
<protein>
    <submittedName>
        <fullName evidence="8">Origin recognition complex subunit 3</fullName>
    </submittedName>
</protein>
<dbReference type="GO" id="GO:0031261">
    <property type="term" value="C:DNA replication preinitiation complex"/>
    <property type="evidence" value="ECO:0007669"/>
    <property type="project" value="TreeGrafter"/>
</dbReference>
<dbReference type="GO" id="GO:0006270">
    <property type="term" value="P:DNA replication initiation"/>
    <property type="evidence" value="ECO:0007669"/>
    <property type="project" value="TreeGrafter"/>
</dbReference>
<dbReference type="InterPro" id="IPR020795">
    <property type="entry name" value="ORC3"/>
</dbReference>
<dbReference type="Pfam" id="PF18137">
    <property type="entry name" value="WHD_ORC"/>
    <property type="match status" value="1"/>
</dbReference>
<accession>A0A4Z1P7Y0</accession>
<keyword evidence="9" id="KW-1185">Reference proteome</keyword>
<evidence type="ECO:0000313" key="8">
    <source>
        <dbReference type="EMBL" id="TID16760.1"/>
    </source>
</evidence>
<keyword evidence="3" id="KW-0235">DNA replication</keyword>
<dbReference type="EMBL" id="SNSC02000017">
    <property type="protein sequence ID" value="TID16760.1"/>
    <property type="molecule type" value="Genomic_DNA"/>
</dbReference>
<feature type="domain" description="Origin recognition complex subunit 3 winged helix C-terminal" evidence="7">
    <location>
        <begin position="553"/>
        <end position="663"/>
    </location>
</feature>
<dbReference type="CDD" id="cd20704">
    <property type="entry name" value="Orc3"/>
    <property type="match status" value="1"/>
</dbReference>
<dbReference type="GO" id="GO:0005656">
    <property type="term" value="C:nuclear pre-replicative complex"/>
    <property type="evidence" value="ECO:0007669"/>
    <property type="project" value="TreeGrafter"/>
</dbReference>
<keyword evidence="4" id="KW-0238">DNA-binding</keyword>
<gene>
    <name evidence="8" type="ORF">E6O75_ATG09526</name>
</gene>
<evidence type="ECO:0000259" key="7">
    <source>
        <dbReference type="Pfam" id="PF18137"/>
    </source>
</evidence>
<sequence>MDHEKCYVFSGERSTKRRRIEPSGLDSSWLLREKIYRQLWREQLEHIDEVLENANKVTLDELTGFTQTAQEDRSGQRLPCGLILAGPSIAAHTTLFEQLAERISDETSTSFALVTSTDAPNLKTILKATIKSATARKSVDDDEMDLVSASRKGPKLLNYDLQLLHDWVEESGVKQVVVSFRDIEAFDSNVLSETIEQLGIWSDRIPFVLFFGIATSVENLQERLSQSSIRYLDGRQFDVVQADDILEDIFFATTASRAAPLRLGAQLSHMLLERHREHLQSVRDFAAALQYAYMAHFYANPLSVFLSKTLKLGDLNGDHFEALRNVPSFQNYVEDSLAGPGKASIIRALLNADTALFDFTLAKLNETQSALSSMGTAVLVVTACQAHISKTSAPPPSGLFIKALAGQLAESPVVRELLLSIQRTPSDVLQKILSTIFPYLLDEDSSTILSFQRNLDSLLSKEGGTERPLRSEHDLRNDTVRTTVVAQKVQLSRSKSHQSEKDVAYSKIVSEFHGWLKSYFEKNLVDPETLTFHELVVYEPRVPHRAAFTPKTRFSIERALFAPHDYLNCECCAEMGSEEEGEASLAPTQPATSLLYRLYLESGALISVADLWSAFSAIVGDEDDVDNEKEVMPLFERALAELKYLGLIKGTRKKTDHVAKAAWRGL</sequence>
<dbReference type="GO" id="GO:0005664">
    <property type="term" value="C:nuclear origin of replication recognition complex"/>
    <property type="evidence" value="ECO:0007669"/>
    <property type="project" value="InterPro"/>
</dbReference>
<dbReference type="AlphaFoldDB" id="A0A4Z1P7Y0"/>
<dbReference type="InterPro" id="IPR040855">
    <property type="entry name" value="ORC_WH_C"/>
</dbReference>
<dbReference type="STRING" id="86259.A0A4Z1P7Y0"/>
<evidence type="ECO:0000259" key="6">
    <source>
        <dbReference type="Pfam" id="PF07034"/>
    </source>
</evidence>
<comment type="subcellular location">
    <subcellularLocation>
        <location evidence="1">Nucleus</location>
    </subcellularLocation>
</comment>
<evidence type="ECO:0000256" key="2">
    <source>
        <dbReference type="ARBA" id="ARBA00010977"/>
    </source>
</evidence>
<name>A0A4Z1P7Y0_9PEZI</name>
<feature type="domain" description="Origin recognition complex subunit 3 N-terminal" evidence="6">
    <location>
        <begin position="23"/>
        <end position="305"/>
    </location>
</feature>
<dbReference type="GO" id="GO:0003688">
    <property type="term" value="F:DNA replication origin binding"/>
    <property type="evidence" value="ECO:0007669"/>
    <property type="project" value="TreeGrafter"/>
</dbReference>
<organism evidence="8 9">
    <name type="scientific">Venturia nashicola</name>
    <dbReference type="NCBI Taxonomy" id="86259"/>
    <lineage>
        <taxon>Eukaryota</taxon>
        <taxon>Fungi</taxon>
        <taxon>Dikarya</taxon>
        <taxon>Ascomycota</taxon>
        <taxon>Pezizomycotina</taxon>
        <taxon>Dothideomycetes</taxon>
        <taxon>Pleosporomycetidae</taxon>
        <taxon>Venturiales</taxon>
        <taxon>Venturiaceae</taxon>
        <taxon>Venturia</taxon>
    </lineage>
</organism>
<comment type="caution">
    <text evidence="8">The sequence shown here is derived from an EMBL/GenBank/DDBJ whole genome shotgun (WGS) entry which is preliminary data.</text>
</comment>
<reference evidence="8 9" key="1">
    <citation type="submission" date="2019-04" db="EMBL/GenBank/DDBJ databases">
        <title>High contiguity whole genome sequence and gene annotation resource for two Venturia nashicola isolates.</title>
        <authorList>
            <person name="Prokchorchik M."/>
            <person name="Won K."/>
            <person name="Lee Y."/>
            <person name="Choi E.D."/>
            <person name="Segonzac C."/>
            <person name="Sohn K.H."/>
        </authorList>
    </citation>
    <scope>NUCLEOTIDE SEQUENCE [LARGE SCALE GENOMIC DNA]</scope>
    <source>
        <strain evidence="8 9">PRI2</strain>
    </source>
</reference>
<evidence type="ECO:0000256" key="5">
    <source>
        <dbReference type="ARBA" id="ARBA00023242"/>
    </source>
</evidence>
<dbReference type="PANTHER" id="PTHR12748:SF0">
    <property type="entry name" value="ORIGIN RECOGNITION COMPLEX SUBUNIT 3"/>
    <property type="match status" value="1"/>
</dbReference>
<dbReference type="InterPro" id="IPR045667">
    <property type="entry name" value="ORC3_N"/>
</dbReference>
<evidence type="ECO:0000313" key="9">
    <source>
        <dbReference type="Proteomes" id="UP000298493"/>
    </source>
</evidence>
<proteinExistence type="inferred from homology"/>
<dbReference type="Pfam" id="PF07034">
    <property type="entry name" value="ORC3_N"/>
    <property type="match status" value="1"/>
</dbReference>
<evidence type="ECO:0000256" key="1">
    <source>
        <dbReference type="ARBA" id="ARBA00004123"/>
    </source>
</evidence>
<dbReference type="Proteomes" id="UP000298493">
    <property type="component" value="Unassembled WGS sequence"/>
</dbReference>
<evidence type="ECO:0000256" key="4">
    <source>
        <dbReference type="ARBA" id="ARBA00023125"/>
    </source>
</evidence>
<evidence type="ECO:0000256" key="3">
    <source>
        <dbReference type="ARBA" id="ARBA00022705"/>
    </source>
</evidence>
<keyword evidence="5" id="KW-0539">Nucleus</keyword>